<reference evidence="11" key="1">
    <citation type="submission" date="2016-01" db="EMBL/GenBank/DDBJ databases">
        <authorList>
            <person name="Mitreva M."/>
            <person name="Pepin K.H."/>
            <person name="Mihindukulasuriya K.A."/>
            <person name="Fulton R."/>
            <person name="Fronick C."/>
            <person name="O'Laughlin M."/>
            <person name="Miner T."/>
            <person name="Herter B."/>
            <person name="Rosa B.A."/>
            <person name="Cordes M."/>
            <person name="Tomlinson C."/>
            <person name="Wollam A."/>
            <person name="Palsikar V.B."/>
            <person name="Mardis E.R."/>
            <person name="Wilson R.K."/>
        </authorList>
    </citation>
    <scope>NUCLEOTIDE SEQUENCE [LARGE SCALE GENOMIC DNA]</scope>
    <source>
        <strain evidence="11">DNF01167</strain>
    </source>
</reference>
<dbReference type="Pfam" id="PF06160">
    <property type="entry name" value="EzrA"/>
    <property type="match status" value="1"/>
</dbReference>
<accession>A0A133ZPT8</accession>
<evidence type="ECO:0000256" key="2">
    <source>
        <dbReference type="ARBA" id="ARBA00022618"/>
    </source>
</evidence>
<evidence type="ECO:0000256" key="8">
    <source>
        <dbReference type="ARBA" id="ARBA00023306"/>
    </source>
</evidence>
<dbReference type="GO" id="GO:0005886">
    <property type="term" value="C:plasma membrane"/>
    <property type="evidence" value="ECO:0007669"/>
    <property type="project" value="UniProtKB-SubCell"/>
</dbReference>
<feature type="coiled-coil region" evidence="9">
    <location>
        <begin position="192"/>
        <end position="226"/>
    </location>
</feature>
<name>A0A133ZPT8_9BACL</name>
<dbReference type="Proteomes" id="UP000070355">
    <property type="component" value="Unassembled WGS sequence"/>
</dbReference>
<dbReference type="PATRIC" id="fig|1379.3.peg.1744"/>
<keyword evidence="4" id="KW-1133">Transmembrane helix</keyword>
<sequence>MTYIFLFVCILVLGGVVALFVFRNRKKQDLYPLLVMKDELERETLSDDLKKVKALEIAGKAEKLYAQWESEWYEIQSIDIEELDRDLYSAETYIDKFNFKRADEVIMNSGELIANIKDRIAGIRREIKELTEVEPRNRELYEEIVVEYKELNRELLAKRHQYGAAAEQFEQNIKEIAPQLDDFKLLTSTGKYIEAQDKINTVKGLIDNLKERMEVLPDLLKEIEKTCPAQIQSLRLKVEEMEKKGFKLTHLEISSKIESIVWQLSDAREKVKSGDIDLIENILDGIYDVIDEVSNDLKKELDYKKYIEENYREITNKLELQDKLNEALYNNIQEIKNRYQIYQKDEEMVSNYYDELSDLLDIKHDIDVYINNQPKLNYKDLKEKVELLGQGLEKIEEDQTNYSRYLTSLREEEGHAREKLIFINQEKEVIKRKLDNSRVPGFSDRFIVLYKDVTDSYRYAIEELKKEPINIDLLKRAVAEAEESLDIYASEVNNILTDIELIEKLIRYANRYRKDNVEFHQQLTVAEQYYREYRYNKTLEIIRNSLDKVEPGAYERIRNSVKSR</sequence>
<keyword evidence="8" id="KW-0131">Cell cycle</keyword>
<evidence type="ECO:0000256" key="6">
    <source>
        <dbReference type="ARBA" id="ARBA00023136"/>
    </source>
</evidence>
<dbReference type="GO" id="GO:0000921">
    <property type="term" value="P:septin ring assembly"/>
    <property type="evidence" value="ECO:0007669"/>
    <property type="project" value="InterPro"/>
</dbReference>
<keyword evidence="2" id="KW-0132">Cell division</keyword>
<dbReference type="GO" id="GO:0000917">
    <property type="term" value="P:division septum assembly"/>
    <property type="evidence" value="ECO:0007669"/>
    <property type="project" value="UniProtKB-KW"/>
</dbReference>
<evidence type="ECO:0000256" key="4">
    <source>
        <dbReference type="ARBA" id="ARBA00022989"/>
    </source>
</evidence>
<keyword evidence="6" id="KW-0472">Membrane</keyword>
<dbReference type="InterPro" id="IPR010379">
    <property type="entry name" value="EzrA"/>
</dbReference>
<evidence type="ECO:0000256" key="5">
    <source>
        <dbReference type="ARBA" id="ARBA00023054"/>
    </source>
</evidence>
<evidence type="ECO:0000256" key="7">
    <source>
        <dbReference type="ARBA" id="ARBA00023210"/>
    </source>
</evidence>
<proteinExistence type="predicted"/>
<protein>
    <submittedName>
        <fullName evidence="10">Septation ring formation regulator EzrA</fullName>
    </submittedName>
</protein>
<dbReference type="STRING" id="1379.HMPREF3186_01753"/>
<evidence type="ECO:0000256" key="3">
    <source>
        <dbReference type="ARBA" id="ARBA00022692"/>
    </source>
</evidence>
<evidence type="ECO:0000256" key="1">
    <source>
        <dbReference type="ARBA" id="ARBA00004162"/>
    </source>
</evidence>
<evidence type="ECO:0000313" key="10">
    <source>
        <dbReference type="EMBL" id="KXB57455.1"/>
    </source>
</evidence>
<keyword evidence="3" id="KW-0812">Transmembrane</keyword>
<organism evidence="10 11">
    <name type="scientific">Gemella haemolysans</name>
    <dbReference type="NCBI Taxonomy" id="1379"/>
    <lineage>
        <taxon>Bacteria</taxon>
        <taxon>Bacillati</taxon>
        <taxon>Bacillota</taxon>
        <taxon>Bacilli</taxon>
        <taxon>Bacillales</taxon>
        <taxon>Gemellaceae</taxon>
        <taxon>Gemella</taxon>
    </lineage>
</organism>
<dbReference type="GO" id="GO:0005940">
    <property type="term" value="C:septin ring"/>
    <property type="evidence" value="ECO:0007669"/>
    <property type="project" value="InterPro"/>
</dbReference>
<dbReference type="AlphaFoldDB" id="A0A133ZPT8"/>
<gene>
    <name evidence="10" type="ORF">HMPREF3186_01753</name>
</gene>
<evidence type="ECO:0000256" key="9">
    <source>
        <dbReference type="SAM" id="Coils"/>
    </source>
</evidence>
<keyword evidence="7" id="KW-0717">Septation</keyword>
<dbReference type="RefSeq" id="WP_060914780.1">
    <property type="nucleotide sequence ID" value="NZ_JAWFGB010000025.1"/>
</dbReference>
<evidence type="ECO:0000313" key="11">
    <source>
        <dbReference type="Proteomes" id="UP000070355"/>
    </source>
</evidence>
<feature type="coiled-coil region" evidence="9">
    <location>
        <begin position="318"/>
        <end position="345"/>
    </location>
</feature>
<dbReference type="OrthoDB" id="1654473at2"/>
<comment type="caution">
    <text evidence="10">The sequence shown here is derived from an EMBL/GenBank/DDBJ whole genome shotgun (WGS) entry which is preliminary data.</text>
</comment>
<comment type="subcellular location">
    <subcellularLocation>
        <location evidence="1">Cell membrane</location>
        <topology evidence="1">Single-pass membrane protein</topology>
    </subcellularLocation>
</comment>
<keyword evidence="5 9" id="KW-0175">Coiled coil</keyword>
<feature type="coiled-coil region" evidence="9">
    <location>
        <begin position="113"/>
        <end position="161"/>
    </location>
</feature>
<dbReference type="EMBL" id="LSDC01000130">
    <property type="protein sequence ID" value="KXB57455.1"/>
    <property type="molecule type" value="Genomic_DNA"/>
</dbReference>